<accession>A0ABR7QBJ1</accession>
<dbReference type="RefSeq" id="WP_187562984.1">
    <property type="nucleotide sequence ID" value="NZ_JACGWS010000009.1"/>
</dbReference>
<dbReference type="Gene3D" id="3.40.50.2300">
    <property type="match status" value="1"/>
</dbReference>
<reference evidence="1 2" key="1">
    <citation type="submission" date="2020-07" db="EMBL/GenBank/DDBJ databases">
        <title>Description of Kordia aestuariivivens sp. nov., isolated from a tidal flat.</title>
        <authorList>
            <person name="Park S."/>
            <person name="Yoon J.-H."/>
        </authorList>
    </citation>
    <scope>NUCLEOTIDE SEQUENCE [LARGE SCALE GENOMIC DNA]</scope>
    <source>
        <strain evidence="1 2">YSTF-M3</strain>
    </source>
</reference>
<evidence type="ECO:0000313" key="2">
    <source>
        <dbReference type="Proteomes" id="UP000619238"/>
    </source>
</evidence>
<dbReference type="EMBL" id="JACGWS010000009">
    <property type="protein sequence ID" value="MBC8755941.1"/>
    <property type="molecule type" value="Genomic_DNA"/>
</dbReference>
<dbReference type="SUPFAM" id="SSF52172">
    <property type="entry name" value="CheY-like"/>
    <property type="match status" value="1"/>
</dbReference>
<sequence>MSKIEVLIITKRNATFEYIKEALTDYNLEFHESRSYPKALSIITQEKIDLFMVDLSFREESRKVEFIKSLSRYTPLSVTFIFLAQNDTDTQTIKDVGIPQPYETVVAPIDNGGFMYTMKLVLERYNSK</sequence>
<gene>
    <name evidence="1" type="ORF">H2O64_14780</name>
</gene>
<proteinExistence type="predicted"/>
<comment type="caution">
    <text evidence="1">The sequence shown here is derived from an EMBL/GenBank/DDBJ whole genome shotgun (WGS) entry which is preliminary data.</text>
</comment>
<keyword evidence="2" id="KW-1185">Reference proteome</keyword>
<dbReference type="Proteomes" id="UP000619238">
    <property type="component" value="Unassembled WGS sequence"/>
</dbReference>
<name>A0ABR7QBJ1_9FLAO</name>
<evidence type="ECO:0008006" key="3">
    <source>
        <dbReference type="Google" id="ProtNLM"/>
    </source>
</evidence>
<dbReference type="InterPro" id="IPR011006">
    <property type="entry name" value="CheY-like_superfamily"/>
</dbReference>
<organism evidence="1 2">
    <name type="scientific">Kordia aestuariivivens</name>
    <dbReference type="NCBI Taxonomy" id="2759037"/>
    <lineage>
        <taxon>Bacteria</taxon>
        <taxon>Pseudomonadati</taxon>
        <taxon>Bacteroidota</taxon>
        <taxon>Flavobacteriia</taxon>
        <taxon>Flavobacteriales</taxon>
        <taxon>Flavobacteriaceae</taxon>
        <taxon>Kordia</taxon>
    </lineage>
</organism>
<protein>
    <recommendedName>
        <fullName evidence="3">Response regulator</fullName>
    </recommendedName>
</protein>
<evidence type="ECO:0000313" key="1">
    <source>
        <dbReference type="EMBL" id="MBC8755941.1"/>
    </source>
</evidence>